<evidence type="ECO:0000313" key="4">
    <source>
        <dbReference type="EMBL" id="CAD8978333.1"/>
    </source>
</evidence>
<evidence type="ECO:0000259" key="2">
    <source>
        <dbReference type="PROSITE" id="PS50106"/>
    </source>
</evidence>
<dbReference type="AlphaFoldDB" id="A0A6U4LMG1"/>
<evidence type="ECO:0000313" key="3">
    <source>
        <dbReference type="EMBL" id="CAD8745066.1"/>
    </source>
</evidence>
<dbReference type="PANTHER" id="PTHR32060:SF22">
    <property type="entry name" value="CARBOXYL-TERMINAL-PROCESSING PEPTIDASE 3, CHLOROPLASTIC"/>
    <property type="match status" value="1"/>
</dbReference>
<dbReference type="Pfam" id="PF17820">
    <property type="entry name" value="PDZ_6"/>
    <property type="match status" value="1"/>
</dbReference>
<sequence>MGDAFFGLDKIFACCDCRQDRMHTPGYSINGGSRLEKVQNAPVNVCGVGINFRADKTGALVVNSVVQDGPAENHGGVFPGDTLLKVNGELVIRKPLSVVSSLLLGPPNTNVLVTFQRGEEEVEVELTRNVVKNLMTVQAAPPISSAAKPYNTPPLNPMPPLSSSG</sequence>
<gene>
    <name evidence="4" type="ORF">HAND00432_LOCUS29341</name>
    <name evidence="3" type="ORF">HAND1043_LOCUS11561</name>
</gene>
<protein>
    <recommendedName>
        <fullName evidence="2">PDZ domain-containing protein</fullName>
    </recommendedName>
</protein>
<dbReference type="CDD" id="cd06782">
    <property type="entry name" value="cpPDZ_CPP-like"/>
    <property type="match status" value="1"/>
</dbReference>
<dbReference type="InterPro" id="IPR001478">
    <property type="entry name" value="PDZ"/>
</dbReference>
<dbReference type="InterPro" id="IPR036034">
    <property type="entry name" value="PDZ_sf"/>
</dbReference>
<dbReference type="InterPro" id="IPR041489">
    <property type="entry name" value="PDZ_6"/>
</dbReference>
<reference evidence="3" key="1">
    <citation type="submission" date="2021-01" db="EMBL/GenBank/DDBJ databases">
        <authorList>
            <person name="Corre E."/>
            <person name="Pelletier E."/>
            <person name="Niang G."/>
            <person name="Scheremetjew M."/>
            <person name="Finn R."/>
            <person name="Kale V."/>
            <person name="Holt S."/>
            <person name="Cochrane G."/>
            <person name="Meng A."/>
            <person name="Brown T."/>
            <person name="Cohen L."/>
        </authorList>
    </citation>
    <scope>NUCLEOTIDE SEQUENCE</scope>
    <source>
        <strain evidence="3">CCMP441</strain>
        <strain evidence="4">CCMP644</strain>
    </source>
</reference>
<dbReference type="SMART" id="SM00228">
    <property type="entry name" value="PDZ"/>
    <property type="match status" value="1"/>
</dbReference>
<evidence type="ECO:0000256" key="1">
    <source>
        <dbReference type="SAM" id="MobiDB-lite"/>
    </source>
</evidence>
<name>A0A6U4LMG1_HEMAN</name>
<dbReference type="Gene3D" id="2.30.42.10">
    <property type="match status" value="1"/>
</dbReference>
<feature type="region of interest" description="Disordered" evidence="1">
    <location>
        <begin position="145"/>
        <end position="165"/>
    </location>
</feature>
<feature type="compositionally biased region" description="Pro residues" evidence="1">
    <location>
        <begin position="151"/>
        <end position="165"/>
    </location>
</feature>
<proteinExistence type="predicted"/>
<dbReference type="EMBL" id="HBFK01018693">
    <property type="protein sequence ID" value="CAD8745066.1"/>
    <property type="molecule type" value="Transcribed_RNA"/>
</dbReference>
<dbReference type="GO" id="GO:0004175">
    <property type="term" value="F:endopeptidase activity"/>
    <property type="evidence" value="ECO:0007669"/>
    <property type="project" value="TreeGrafter"/>
</dbReference>
<dbReference type="PANTHER" id="PTHR32060">
    <property type="entry name" value="TAIL-SPECIFIC PROTEASE"/>
    <property type="match status" value="1"/>
</dbReference>
<organism evidence="3">
    <name type="scientific">Hemiselmis andersenii</name>
    <name type="common">Cryptophyte alga</name>
    <dbReference type="NCBI Taxonomy" id="464988"/>
    <lineage>
        <taxon>Eukaryota</taxon>
        <taxon>Cryptophyceae</taxon>
        <taxon>Cryptomonadales</taxon>
        <taxon>Hemiselmidaceae</taxon>
        <taxon>Hemiselmis</taxon>
    </lineage>
</organism>
<dbReference type="EMBL" id="HBFX01048817">
    <property type="protein sequence ID" value="CAD8978333.1"/>
    <property type="molecule type" value="Transcribed_RNA"/>
</dbReference>
<dbReference type="PROSITE" id="PS50106">
    <property type="entry name" value="PDZ"/>
    <property type="match status" value="1"/>
</dbReference>
<dbReference type="SUPFAM" id="SSF50156">
    <property type="entry name" value="PDZ domain-like"/>
    <property type="match status" value="1"/>
</dbReference>
<feature type="domain" description="PDZ" evidence="2">
    <location>
        <begin position="32"/>
        <end position="130"/>
    </location>
</feature>
<accession>A0A6U4LMG1</accession>